<feature type="transmembrane region" description="Helical" evidence="7">
    <location>
        <begin position="326"/>
        <end position="345"/>
    </location>
</feature>
<keyword evidence="4 7" id="KW-0812">Transmembrane</keyword>
<accession>A0A2K9HK61</accession>
<evidence type="ECO:0000256" key="6">
    <source>
        <dbReference type="ARBA" id="ARBA00023136"/>
    </source>
</evidence>
<feature type="transmembrane region" description="Helical" evidence="7">
    <location>
        <begin position="442"/>
        <end position="462"/>
    </location>
</feature>
<reference evidence="9 10" key="1">
    <citation type="submission" date="2016-12" db="EMBL/GenBank/DDBJ databases">
        <title>The whole genome sequencing and assembly of Lactobacillus alimentarius DSM 20249T strain.</title>
        <authorList>
            <person name="Lee Y.-J."/>
            <person name="Yi H."/>
            <person name="Bahn Y.-S."/>
            <person name="Kim J.F."/>
            <person name="Lee D.-W."/>
        </authorList>
    </citation>
    <scope>NUCLEOTIDE SEQUENCE [LARGE SCALE GENOMIC DNA]</scope>
    <source>
        <strain evidence="9 10">DSM 20249</strain>
    </source>
</reference>
<feature type="domain" description="Major facilitator superfamily (MFS) profile" evidence="8">
    <location>
        <begin position="10"/>
        <end position="465"/>
    </location>
</feature>
<name>A0A2K9HK61_9LACO</name>
<feature type="transmembrane region" description="Helical" evidence="7">
    <location>
        <begin position="351"/>
        <end position="372"/>
    </location>
</feature>
<comment type="subcellular location">
    <subcellularLocation>
        <location evidence="1">Cell membrane</location>
        <topology evidence="1">Multi-pass membrane protein</topology>
    </subcellularLocation>
</comment>
<organism evidence="9 10">
    <name type="scientific">Companilactobacillus alimentarius DSM 20249</name>
    <dbReference type="NCBI Taxonomy" id="1423720"/>
    <lineage>
        <taxon>Bacteria</taxon>
        <taxon>Bacillati</taxon>
        <taxon>Bacillota</taxon>
        <taxon>Bacilli</taxon>
        <taxon>Lactobacillales</taxon>
        <taxon>Lactobacillaceae</taxon>
        <taxon>Companilactobacillus</taxon>
    </lineage>
</organism>
<dbReference type="PROSITE" id="PS50850">
    <property type="entry name" value="MFS"/>
    <property type="match status" value="1"/>
</dbReference>
<dbReference type="InterPro" id="IPR036259">
    <property type="entry name" value="MFS_trans_sf"/>
</dbReference>
<keyword evidence="10" id="KW-1185">Reference proteome</keyword>
<protein>
    <submittedName>
        <fullName evidence="9">MFS transporter</fullName>
    </submittedName>
</protein>
<evidence type="ECO:0000256" key="2">
    <source>
        <dbReference type="ARBA" id="ARBA00022448"/>
    </source>
</evidence>
<dbReference type="Gene3D" id="1.20.1250.20">
    <property type="entry name" value="MFS general substrate transporter like domains"/>
    <property type="match status" value="1"/>
</dbReference>
<feature type="transmembrane region" description="Helical" evidence="7">
    <location>
        <begin position="197"/>
        <end position="215"/>
    </location>
</feature>
<proteinExistence type="predicted"/>
<dbReference type="InterPro" id="IPR004638">
    <property type="entry name" value="EmrB-like"/>
</dbReference>
<dbReference type="AlphaFoldDB" id="A0A2K9HK61"/>
<dbReference type="GO" id="GO:0022857">
    <property type="term" value="F:transmembrane transporter activity"/>
    <property type="evidence" value="ECO:0007669"/>
    <property type="project" value="InterPro"/>
</dbReference>
<evidence type="ECO:0000256" key="3">
    <source>
        <dbReference type="ARBA" id="ARBA00022475"/>
    </source>
</evidence>
<dbReference type="SUPFAM" id="SSF103473">
    <property type="entry name" value="MFS general substrate transporter"/>
    <property type="match status" value="1"/>
</dbReference>
<dbReference type="NCBIfam" id="TIGR00711">
    <property type="entry name" value="efflux_EmrB"/>
    <property type="match status" value="1"/>
</dbReference>
<feature type="transmembrane region" description="Helical" evidence="7">
    <location>
        <begin position="51"/>
        <end position="69"/>
    </location>
</feature>
<keyword evidence="2" id="KW-0813">Transport</keyword>
<dbReference type="GO" id="GO:0005886">
    <property type="term" value="C:plasma membrane"/>
    <property type="evidence" value="ECO:0007669"/>
    <property type="project" value="UniProtKB-SubCell"/>
</dbReference>
<dbReference type="PANTHER" id="PTHR42718:SF43">
    <property type="entry name" value="LINCOMYCIN RESISTANCE PROTEIN LMRB"/>
    <property type="match status" value="1"/>
</dbReference>
<feature type="transmembrane region" description="Helical" evidence="7">
    <location>
        <begin position="12"/>
        <end position="39"/>
    </location>
</feature>
<sequence length="471" mass="50608">MNKTINPNKILMAMLISAFMGMFSETSLNIALTTLMGVFKISASTAQWLTTGYLLTLGIIMPVTALLIQMFTTRRLFFIATTSLLIGTLTGGLALNFNMLLVARILQAIGMGILLPLMSNTILITFEKSKRGSAMGMLGLVLSFAPALGPSISGVLIQFASWHFIFLILIPFILLGMFIGYKNIVNITEVSKQHIDVPSVISSTIGFGGIVFGLSQAENSLMNPVVIISLIIGAISLFYFVKRQNIDNPVLNLSVLKYPVFVMGMSLVLVCVLIFQGTMIILPMYLQTGAGLTVLLAGLVLLPGSATNGALQMFAGKIYDKYGYKVLVIPGLIIMLITLFFLRTLTPNSSIALIMILDVILMAGTAIVWTGAQTQALNQLPPHLYAHGSATLNTLLQVVGAIGVALSVTVLTKTKNNYLSASIHPKSINEISNAITSGAGHVFAGLMLVTVVGIVISLIMIVRDKYRTVEQ</sequence>
<feature type="transmembrane region" description="Helical" evidence="7">
    <location>
        <begin position="138"/>
        <end position="157"/>
    </location>
</feature>
<keyword evidence="3" id="KW-1003">Cell membrane</keyword>
<dbReference type="PANTHER" id="PTHR42718">
    <property type="entry name" value="MAJOR FACILITATOR SUPERFAMILY MULTIDRUG TRANSPORTER MFSC"/>
    <property type="match status" value="1"/>
</dbReference>
<evidence type="ECO:0000313" key="10">
    <source>
        <dbReference type="Proteomes" id="UP000234653"/>
    </source>
</evidence>
<dbReference type="InterPro" id="IPR011701">
    <property type="entry name" value="MFS"/>
</dbReference>
<dbReference type="PRINTS" id="PR01036">
    <property type="entry name" value="TCRTETB"/>
</dbReference>
<dbReference type="OrthoDB" id="2321349at2"/>
<evidence type="ECO:0000256" key="7">
    <source>
        <dbReference type="SAM" id="Phobius"/>
    </source>
</evidence>
<feature type="transmembrane region" description="Helical" evidence="7">
    <location>
        <begin position="261"/>
        <end position="286"/>
    </location>
</feature>
<dbReference type="CDD" id="cd17503">
    <property type="entry name" value="MFS_LmrB_MDR_like"/>
    <property type="match status" value="1"/>
</dbReference>
<feature type="transmembrane region" description="Helical" evidence="7">
    <location>
        <begin position="163"/>
        <end position="185"/>
    </location>
</feature>
<gene>
    <name evidence="9" type="ORF">LA20249_02660</name>
</gene>
<evidence type="ECO:0000259" key="8">
    <source>
        <dbReference type="PROSITE" id="PS50850"/>
    </source>
</evidence>
<feature type="transmembrane region" description="Helical" evidence="7">
    <location>
        <begin position="76"/>
        <end position="95"/>
    </location>
</feature>
<dbReference type="Gene3D" id="1.20.1720.10">
    <property type="entry name" value="Multidrug resistance protein D"/>
    <property type="match status" value="1"/>
</dbReference>
<keyword evidence="5 7" id="KW-1133">Transmembrane helix</keyword>
<feature type="transmembrane region" description="Helical" evidence="7">
    <location>
        <begin position="101"/>
        <end position="126"/>
    </location>
</feature>
<evidence type="ECO:0000256" key="5">
    <source>
        <dbReference type="ARBA" id="ARBA00022989"/>
    </source>
</evidence>
<evidence type="ECO:0000313" key="9">
    <source>
        <dbReference type="EMBL" id="AUI71165.1"/>
    </source>
</evidence>
<dbReference type="RefSeq" id="WP_057739550.1">
    <property type="nucleotide sequence ID" value="NZ_AZDQ01000043.1"/>
</dbReference>
<evidence type="ECO:0000256" key="1">
    <source>
        <dbReference type="ARBA" id="ARBA00004651"/>
    </source>
</evidence>
<dbReference type="Proteomes" id="UP000234653">
    <property type="component" value="Chromosome"/>
</dbReference>
<keyword evidence="6 7" id="KW-0472">Membrane</keyword>
<feature type="transmembrane region" description="Helical" evidence="7">
    <location>
        <begin position="384"/>
        <end position="411"/>
    </location>
</feature>
<evidence type="ECO:0000256" key="4">
    <source>
        <dbReference type="ARBA" id="ARBA00022692"/>
    </source>
</evidence>
<dbReference type="Pfam" id="PF07690">
    <property type="entry name" value="MFS_1"/>
    <property type="match status" value="1"/>
</dbReference>
<dbReference type="EMBL" id="CP018867">
    <property type="protein sequence ID" value="AUI71165.1"/>
    <property type="molecule type" value="Genomic_DNA"/>
</dbReference>
<feature type="transmembrane region" description="Helical" evidence="7">
    <location>
        <begin position="221"/>
        <end position="241"/>
    </location>
</feature>
<dbReference type="KEGG" id="lali:LA20249_02660"/>
<dbReference type="InterPro" id="IPR020846">
    <property type="entry name" value="MFS_dom"/>
</dbReference>